<protein>
    <submittedName>
        <fullName evidence="1">Uncharacterized protein</fullName>
    </submittedName>
</protein>
<proteinExistence type="predicted"/>
<dbReference type="OrthoDB" id="447743at2759"/>
<gene>
    <name evidence="1" type="ORF">PACLA_8A058879</name>
</gene>
<organism evidence="1 2">
    <name type="scientific">Paramuricea clavata</name>
    <name type="common">Red gorgonian</name>
    <name type="synonym">Violescent sea-whip</name>
    <dbReference type="NCBI Taxonomy" id="317549"/>
    <lineage>
        <taxon>Eukaryota</taxon>
        <taxon>Metazoa</taxon>
        <taxon>Cnidaria</taxon>
        <taxon>Anthozoa</taxon>
        <taxon>Octocorallia</taxon>
        <taxon>Malacalcyonacea</taxon>
        <taxon>Plexauridae</taxon>
        <taxon>Paramuricea</taxon>
    </lineage>
</organism>
<dbReference type="CDD" id="cd01650">
    <property type="entry name" value="RT_nLTR_like"/>
    <property type="match status" value="2"/>
</dbReference>
<dbReference type="SUPFAM" id="SSF56672">
    <property type="entry name" value="DNA/RNA polymerases"/>
    <property type="match status" value="2"/>
</dbReference>
<dbReference type="InterPro" id="IPR000477">
    <property type="entry name" value="RT_dom"/>
</dbReference>
<dbReference type="InterPro" id="IPR026960">
    <property type="entry name" value="RVT-Znf"/>
</dbReference>
<dbReference type="Pfam" id="PF00078">
    <property type="entry name" value="RVT_1"/>
    <property type="match status" value="2"/>
</dbReference>
<accession>A0A6S7GUB1</accession>
<evidence type="ECO:0000313" key="2">
    <source>
        <dbReference type="Proteomes" id="UP001152795"/>
    </source>
</evidence>
<name>A0A6S7GUB1_PARCT</name>
<reference evidence="1" key="1">
    <citation type="submission" date="2020-04" db="EMBL/GenBank/DDBJ databases">
        <authorList>
            <person name="Alioto T."/>
            <person name="Alioto T."/>
            <person name="Gomez Garrido J."/>
        </authorList>
    </citation>
    <scope>NUCLEOTIDE SEQUENCE</scope>
    <source>
        <strain evidence="1">A484AB</strain>
    </source>
</reference>
<dbReference type="EMBL" id="CACRXK020002626">
    <property type="protein sequence ID" value="CAB3995235.1"/>
    <property type="molecule type" value="Genomic_DNA"/>
</dbReference>
<evidence type="ECO:0000313" key="1">
    <source>
        <dbReference type="EMBL" id="CAB3995235.1"/>
    </source>
</evidence>
<keyword evidence="2" id="KW-1185">Reference proteome</keyword>
<dbReference type="PANTHER" id="PTHR19446">
    <property type="entry name" value="REVERSE TRANSCRIPTASES"/>
    <property type="match status" value="1"/>
</dbReference>
<sequence length="2012" mass="231592">MIRASLLALFSTLIICGFCGKEFESLSRYSWRCKSKVGNERESTLNVNPAMEMPTQMCLPVKSCKAVKCCCGKVCKGARGLKMHQRSCRVIDDLEDELQQQMTEALNDDNHEDNTDPVNPEISPLNTQENFPDLKMGIKLPKSPLQWSTANDFFKLTFLNHPITPDDLNNNINTMVTVVYNYFSGNFGHVDNNNSVEFERKYQTFSTKDLKKALKKLKLENGSILEIKFVAKKLRILLNKSNNTELHNSDSHASADIDNDNLIAWSRGVVPSEWKKACTILIHKKGETNDSANLRPITLESIPLKVFTSCLRNKTFEFLSDNNYIEQNIQKGFTPKLSGILEHTAQMAHIINTARTKQRSIVITLLDLKNAFGEVHHNLIYEVLDYHHVPNHIKNLICSLYTDFQTSIITEQFNTPFITVGRGVLQGDCLSPLLFNMSFNTFIQHIKSEKYRQLGFWKLSEIGIPCNPIHWFQFADDAAVISSQEKENQMLLNRFTIWCQWANMIIRVDKCSTFGIKKQLTKSIQYLPKLFVNNHLVPRTEMGKSFRYLGRYFDFNMSDEEHKSELLGVRYLLSKISWDFTVSDISKTWICETLDSIATKYIRKWLELPVSATLSNVLLPQNKFGLNIILPSTKFIQCQTVSQSALKYSPNVDINNLWAVTSTNKNVQYDIYKDTKDVLKAVRKENEQRLQNHLISQGSFFSSIMNHSTFTFNSLWSSVQSKLSKNIFNFTIRYINNTLPTRKNLSKWGLSSTSDCSFCSAPETLLHVIAGCKTYLDEGRFTWRHDSVLNFLASTLTAVKNSTLCADIPGFMNPSVITGDRLRPDLLLVTENRCLYILELTVGYESNLQVNANRKRQKYRDLINEQEADYDKVKFVNLSLSTLGVFGRSSENFDGMPSSLKCDAKYRRFFDFDMSDQEHKPELMSLIDELMSDIDHKSLHPKNKLILHNRYVLSKIFWHLTVAPLSKTWVTETIDSVINQYIRNWLEIPISGTLSNIYLTHNKFGLNILPASVKFIQCQTVLRNALKTSPNDPIKELWKSTHNHTNIQYDIYYSTKQVLKDFHSGQEDKLQHRLICQGRFFDFDMSDQEHKPELMSLIDELMSDIDHKSLHPKNKLILHNRYVLSKIFWHLTVAPLSKTWVTETIDSVINQYIRKWLEIPISEIDVMENIASDQNFPVLKKGVKLPKSDAEWSTADSYFKFELRLNAPIRIEDLSSSITLMNDVVYNYFADNFGYVEKMPDKELVNKYKDQTVKALKKCLKQLKLSNADLHEIKYVARTLRDKLRNACQINSTQNQNKTFNHDNYITRNFWGYVKNVLNKNTCLLPCFPIWIPKLSDPIVNFDLQPPTYRQVTNIIRRMKASGSPCPLDQLSIICFKHCPFLRTYLTEVIRSVWSSKSVPAEWKKACSILIHKKGNTSDPSNFRPITLETIPLKVFTSCLRNAMFSFLTTNNFIEHQIQKGFTPNLSGTLEHTAQMTNIINQARIKQRSVVITLLDLKNAFGEVHHNLIQSVLDYHHIPKDVSEIIKSLYTDFNTAFITSEFSTPFMTVGCGVLQGDCLSPLIFNMCINTFIQHIKTDKYRQFGFITNLLNPVHGFQFADDAAVISGQDSENQHLLNRFSIWCQWSNMIVRVDKCSTFGIRKSLTKSIQYLPKLLINNELIPATKIGESFRYLGKYFDFSISEKEHKQELITLMDDIMSEIDLKPLHPKNKLLLYSRYLLSKLSWHFTVTTLSKTWVSENMDSVVNKYVRKWLEIPISGTLSNVYLTSNKFGLNIYPPSIKLVQCQTVARNALKTSPNHSIKDLWKTTSKSKKIQYDVYTSTKEVLKTFTSGQEDKLQNHLILQGSFFSNVIKFSLSKLNGIWSKSQSNLPKNIYNFTIRYINNSLPTRKNLTTCGILSNSDCSFCLNPETLLHVVAGCQTYLPRFTWRHDSVLNFIAQTLQPVNNSNLFVDLPGYKSPSIVTGDTFRPDLLLSINSDCLYILELSVGYESNLQTNVDRKRRRSHYTAKETI</sequence>
<comment type="caution">
    <text evidence="1">The sequence shown here is derived from an EMBL/GenBank/DDBJ whole genome shotgun (WGS) entry which is preliminary data.</text>
</comment>
<dbReference type="Proteomes" id="UP001152795">
    <property type="component" value="Unassembled WGS sequence"/>
</dbReference>
<dbReference type="InterPro" id="IPR043502">
    <property type="entry name" value="DNA/RNA_pol_sf"/>
</dbReference>
<dbReference type="Pfam" id="PF13966">
    <property type="entry name" value="zf-RVT"/>
    <property type="match status" value="1"/>
</dbReference>
<dbReference type="PROSITE" id="PS50878">
    <property type="entry name" value="RT_POL"/>
    <property type="match status" value="2"/>
</dbReference>